<dbReference type="GO" id="GO:0005886">
    <property type="term" value="C:plasma membrane"/>
    <property type="evidence" value="ECO:0007669"/>
    <property type="project" value="TreeGrafter"/>
</dbReference>
<keyword evidence="1" id="KW-0833">Ubl conjugation pathway</keyword>
<dbReference type="PROSITE" id="PS51379">
    <property type="entry name" value="4FE4S_FER_2"/>
    <property type="match status" value="1"/>
</dbReference>
<feature type="region of interest" description="Disordered" evidence="3">
    <location>
        <begin position="533"/>
        <end position="555"/>
    </location>
</feature>
<protein>
    <submittedName>
        <fullName evidence="6">4Fe-4S ferredoxin-type domain-containing protein</fullName>
    </submittedName>
</protein>
<dbReference type="GO" id="GO:0008582">
    <property type="term" value="P:regulation of synaptic assembly at neuromuscular junction"/>
    <property type="evidence" value="ECO:0007669"/>
    <property type="project" value="TreeGrafter"/>
</dbReference>
<feature type="domain" description="4Fe-4S ferredoxin-type" evidence="4">
    <location>
        <begin position="834"/>
        <end position="868"/>
    </location>
</feature>
<dbReference type="WBParaSite" id="Gr19_v10_g8848.t1">
    <property type="protein sequence ID" value="Gr19_v10_g8848.t1"/>
    <property type="gene ID" value="Gr19_v10_g8848"/>
</dbReference>
<dbReference type="InterPro" id="IPR000408">
    <property type="entry name" value="Reg_chr_condens"/>
</dbReference>
<evidence type="ECO:0000256" key="1">
    <source>
        <dbReference type="ARBA" id="ARBA00022786"/>
    </source>
</evidence>
<dbReference type="Pfam" id="PF13540">
    <property type="entry name" value="RCC1_2"/>
    <property type="match status" value="1"/>
</dbReference>
<sequence>MDCCEEGGGGNVVPQGDVAIKIWLSSEVPNEASPWEEGPLLNTLPLMSYFLRNFPHPLDELATLLGHGHEDEHQMFQAVRCKWMDLLEKASERRFGKWRQLRWGREHGKKADVFCSQNAAQKRNQSENERNECQQQQQQENWENAEAKQRLMLVDTALDSLDVMAAPSAFGADAIAQAIVYRLCGIFGEEDGTDSPPIETSDCTNPAAEWAINRNRGRPFSLNTSPKNKTAVKAPDLVGIGLESLFSVLLELNRREPDLCARSLQSLLQLLQVLEAGTLGTQPRAMLARMHELLRELRREGNAQVSAVANACMMSLAVASGHPEFLFAAVYALLCEPKRYVPFNQLASSTNLLPRNLQSMALTVQRHLLKIKPGQDSRWMSDPLEHRPLVCEFDVIYTGSALFEDHSDGICRGCLTSDGAFVYLLTVYGFFKLGTGLCETRAGEVLVCNEAVRFNDGSSLYVSNGSLYLRHRHSARLWVLDTETLREIGEIMLPSALVSQGLLFSDGRQFWLAALDDQWHLVCTPLDDSFAPMSGEQSPNSADGDGCTAAANPPRTQPSQVRLMECEFCAFGELEETHEQMLRSIPAKLRGITADLQLGPGIGFLLSRCGKVFFAGPASDSDFGLCSPPPVGCWTRLNVPEPIVSMALESNSQTLVLRSGAGNLWRQPSKETTAPVARRLKVPNKKKCVSVSVASVGGGSLALVTESGRVFLLGRHVLNNAQHAQATLQQMSPHANAQQSVLGMENIALAQVALGKTHLAGIAKNGALYATGLNNQNQCGRTGEQQQNQQEKSRAQSASQAGARPSEFSAISSNSQSVSSSNSSSCCQFCSLSQHLFVDDLASLCVRCGQCSARGSACPFSKSKSGGGTACACARSGPSCCVRCGLCKECVQTDRRAHAARKQASPKAVRLQQLTTARGTTLCKAPLAREEGISEPGRARRTETEEGMSGAITSGTTRVFPPERVLLQPQPNIKVSTVSVGNFHTVVLSADNQVYTFGANTHGQLGTGDTKSLTGVHKLAFPANIQIVQAVAGANHSVLRTIDGRLITFGAHKAGQLGRKRIATPASSPSGVTAVRQWFAEPGFVPGFGQAYGRLANWASAQGDRTVVQVQQQLISRAELADGRITASGDVLMVLPSVAGRAQQHKNNTRGYFMVGWNNNGTGTATGDRMALLRFRHRIWPTRQAQKTELDLGLCSFCFDPRHLNLLWAYDPVRMRVFALSDVPPPTGHGQEANEPQSLLKHRQMVMRSTELMVPTSVEDESEFDQQGSTEISQARFSDVQLAIFLLSTVHTLCLAISAGAKQQELPNKIDQCAKSDDSEVVGLDTDCAAASLDGVIRSMADRDCRVVRRFENFGGGWGYSAHCVEAIQFMTNKEVMFCGVGLFGGRGEYTARLKLYRAIEDEVETEETEQQHCVELLAETDEVLYECAPRETATLQLERPIPIRRSRWHLIWVQIQGPSSDCGAGGQEAVQVEMSADTENTSDSLVELHFRATPLSNNGTNVEVGQIPELYFLPVMVGEGEEPCSTAARDDGSTRKFKPKSANSDHSHDHDHDHLLIVSVSPLFHNICPSSIQQLLHIIEWALEGAFRPGTEETGELINCDALWRQERAAFVAVLAVRLIRHFLHVPSGDRAHPEGLVAFHRLLKCILSRQSLGQDNCISTFVMAEAALAYTILAYKFAPNPALFRMRLVDQITRKRENAAKNWWLLALLCSMRRMKKNLLQIIKISSAAANEKDAKGQKRRSAEMAERVWRDEQSANVSWQSDECPPLAILKFLCEIAFGEMSDDLEEENGKNVPMGRQEGAGGYDAISGEESDNNRTARGINIPEEHSANRLPDRLNSVAQHLIASIGHLLITRALPRPKTRGGTPPLFQSPSRFRHISPQAQWEVGANQQASAWDAVAFRVEGHGIALAGAGIFSGSSTGPEQFELELMQNQCPTAADSASGERNWRLVERVTGRPDTFPTQIVNFARLCTLKPGICYAVKVRFGGAGKTLYGEGGILSVQLRDQIRLHFLPCDLSRNGTTVSRGQFPFLLFSVVDEEDKSAGGAEGEEEEEKAVEREKSPAEELFLHLLRQIVQRISRRMVHRTTASEDLLRPGEQRMCAALLGLANVWVEGRPRRAFDVVAVLDEATPILAHVNAAAGEEQDGHGLDFDGSASSASSSSSGINLVAVDSKLPLKANFCSSTSSSAPSQIHQINVPHSDFLCVHFDSQCQTAQPTDSVWVYVKGNGGNILPVANFHGRNWPRGQLLVPGDRLWVILESGPRQLENDHNNAFGFRCSVEPISAQKANSVQPNVSLERHFVWCLSNACRALLGSGGRCGQLQMNNKSLHELLARHGCLLLRGMHFGLPNGTMPSMAQLTEQSEFGVDQQQGTKELVFLKEFAEGQHPELSAFLCHQPVVSLVNSFLKIVGPEDVRVGNPVEINFVVRDQHKREVTPVGQLEVTVTLSSGAMEGSAEDAEGGTTDWGGLKAEQTKIAFRPVPCGRALYQCVSAIAQFAHWSLEELRFAFVFTRPLRNRLRLYARGDKSEILSAIWTPQRVGTYLLQCAVDGIALSGQIIVLEVREGQNRRSENPTNSLRAQNFAHSDVKQFANANAKVDSGPPLKSAHFPASSPFFALKVRVHCSLSAPQLGLVHRGSSLQYAEVLRNEDGIWLRITEETKREILGIGNKVQMESEAWVLQLNAHLQTEFLQLCPSPSDDGNFLVQQPPPQLQQLSTTATKRCLSPVTISILDSPKFRKGKKAISPQLFEAFRWVFVAAAWHSLETDGCTAEELIKAAQSLLEFGSSGQRRGDCLAKA</sequence>
<feature type="region of interest" description="Disordered" evidence="3">
    <location>
        <begin position="118"/>
        <end position="141"/>
    </location>
</feature>
<feature type="compositionally biased region" description="Low complexity" evidence="3">
    <location>
        <begin position="795"/>
        <end position="815"/>
    </location>
</feature>
<dbReference type="PANTHER" id="PTHR45943">
    <property type="entry name" value="E3 UBIQUITIN-PROTEIN LIGASE MYCBP2"/>
    <property type="match status" value="1"/>
</dbReference>
<dbReference type="InterPro" id="IPR017896">
    <property type="entry name" value="4Fe4S_Fe-S-bd"/>
</dbReference>
<dbReference type="InterPro" id="IPR012983">
    <property type="entry name" value="PHR"/>
</dbReference>
<accession>A0A914IDA9</accession>
<dbReference type="InterPro" id="IPR038648">
    <property type="entry name" value="PHR_sf"/>
</dbReference>
<name>A0A914IDA9_GLORO</name>
<dbReference type="InterPro" id="IPR009091">
    <property type="entry name" value="RCC1/BLIP-II"/>
</dbReference>
<dbReference type="Pfam" id="PF08005">
    <property type="entry name" value="PHR"/>
    <property type="match status" value="2"/>
</dbReference>
<dbReference type="SUPFAM" id="SSF50985">
    <property type="entry name" value="RCC1/BLIP-II"/>
    <property type="match status" value="1"/>
</dbReference>
<feature type="region of interest" description="Disordered" evidence="3">
    <location>
        <begin position="933"/>
        <end position="955"/>
    </location>
</feature>
<dbReference type="PROSITE" id="PS50012">
    <property type="entry name" value="RCC1_3"/>
    <property type="match status" value="1"/>
</dbReference>
<keyword evidence="5" id="KW-1185">Reference proteome</keyword>
<dbReference type="Gene3D" id="2.60.120.820">
    <property type="entry name" value="PHR domain"/>
    <property type="match status" value="2"/>
</dbReference>
<feature type="region of interest" description="Disordered" evidence="3">
    <location>
        <begin position="1524"/>
        <end position="1551"/>
    </location>
</feature>
<organism evidence="5 6">
    <name type="scientific">Globodera rostochiensis</name>
    <name type="common">Golden nematode worm</name>
    <name type="synonym">Heterodera rostochiensis</name>
    <dbReference type="NCBI Taxonomy" id="31243"/>
    <lineage>
        <taxon>Eukaryota</taxon>
        <taxon>Metazoa</taxon>
        <taxon>Ecdysozoa</taxon>
        <taxon>Nematoda</taxon>
        <taxon>Chromadorea</taxon>
        <taxon>Rhabditida</taxon>
        <taxon>Tylenchina</taxon>
        <taxon>Tylenchomorpha</taxon>
        <taxon>Tylenchoidea</taxon>
        <taxon>Heteroderidae</taxon>
        <taxon>Heteroderinae</taxon>
        <taxon>Globodera</taxon>
    </lineage>
</organism>
<feature type="region of interest" description="Disordered" evidence="3">
    <location>
        <begin position="1789"/>
        <end position="1819"/>
    </location>
</feature>
<feature type="compositionally biased region" description="Basic and acidic residues" evidence="3">
    <location>
        <begin position="933"/>
        <end position="944"/>
    </location>
</feature>
<feature type="repeat" description="RCC1" evidence="2">
    <location>
        <begin position="992"/>
        <end position="1043"/>
    </location>
</feature>
<dbReference type="GO" id="GO:0005634">
    <property type="term" value="C:nucleus"/>
    <property type="evidence" value="ECO:0007669"/>
    <property type="project" value="TreeGrafter"/>
</dbReference>
<evidence type="ECO:0000313" key="5">
    <source>
        <dbReference type="Proteomes" id="UP000887572"/>
    </source>
</evidence>
<evidence type="ECO:0000256" key="3">
    <source>
        <dbReference type="SAM" id="MobiDB-lite"/>
    </source>
</evidence>
<feature type="region of interest" description="Disordered" evidence="3">
    <location>
        <begin position="779"/>
        <end position="815"/>
    </location>
</feature>
<evidence type="ECO:0000313" key="6">
    <source>
        <dbReference type="WBParaSite" id="Gr19_v10_g8848.t1"/>
    </source>
</evidence>
<dbReference type="GO" id="GO:0061630">
    <property type="term" value="F:ubiquitin protein ligase activity"/>
    <property type="evidence" value="ECO:0007669"/>
    <property type="project" value="TreeGrafter"/>
</dbReference>
<evidence type="ECO:0000259" key="4">
    <source>
        <dbReference type="PROSITE" id="PS51379"/>
    </source>
</evidence>
<evidence type="ECO:0000256" key="2">
    <source>
        <dbReference type="PROSITE-ProRule" id="PRU00235"/>
    </source>
</evidence>
<reference evidence="6" key="1">
    <citation type="submission" date="2022-11" db="UniProtKB">
        <authorList>
            <consortium name="WormBaseParasite"/>
        </authorList>
    </citation>
    <scope>IDENTIFICATION</scope>
</reference>
<dbReference type="Gene3D" id="2.130.10.30">
    <property type="entry name" value="Regulator of chromosome condensation 1/beta-lactamase-inhibitor protein II"/>
    <property type="match status" value="2"/>
</dbReference>
<dbReference type="PANTHER" id="PTHR45943:SF1">
    <property type="entry name" value="E3 UBIQUITIN-PROTEIN LIGASE MYCBP2"/>
    <property type="match status" value="1"/>
</dbReference>
<feature type="compositionally biased region" description="Polar residues" evidence="3">
    <location>
        <begin position="779"/>
        <end position="790"/>
    </location>
</feature>
<proteinExistence type="predicted"/>
<dbReference type="GO" id="GO:0007411">
    <property type="term" value="P:axon guidance"/>
    <property type="evidence" value="ECO:0007669"/>
    <property type="project" value="TreeGrafter"/>
</dbReference>
<dbReference type="Proteomes" id="UP000887572">
    <property type="component" value="Unplaced"/>
</dbReference>